<accession>A0ABN7Q1X6</accession>
<keyword evidence="6" id="KW-1185">Reference proteome</keyword>
<feature type="domain" description="HTH gntR-type" evidence="4">
    <location>
        <begin position="18"/>
        <end position="86"/>
    </location>
</feature>
<dbReference type="Proteomes" id="UP000672657">
    <property type="component" value="Unassembled WGS sequence"/>
</dbReference>
<dbReference type="InterPro" id="IPR050679">
    <property type="entry name" value="Bact_HTH_transcr_reg"/>
</dbReference>
<dbReference type="RefSeq" id="WP_211954168.1">
    <property type="nucleotide sequence ID" value="NZ_CAJPVI010000017.1"/>
</dbReference>
<dbReference type="SMART" id="SM00345">
    <property type="entry name" value="HTH_GNTR"/>
    <property type="match status" value="1"/>
</dbReference>
<keyword evidence="2" id="KW-0238">DNA-binding</keyword>
<comment type="caution">
    <text evidence="5">The sequence shown here is derived from an EMBL/GenBank/DDBJ whole genome shotgun (WGS) entry which is preliminary data.</text>
</comment>
<dbReference type="Pfam" id="PF00392">
    <property type="entry name" value="GntR"/>
    <property type="match status" value="1"/>
</dbReference>
<dbReference type="SUPFAM" id="SSF64288">
    <property type="entry name" value="Chorismate lyase-like"/>
    <property type="match status" value="1"/>
</dbReference>
<evidence type="ECO:0000256" key="3">
    <source>
        <dbReference type="ARBA" id="ARBA00023163"/>
    </source>
</evidence>
<dbReference type="PANTHER" id="PTHR44846">
    <property type="entry name" value="MANNOSYL-D-GLYCERATE TRANSPORT/METABOLISM SYSTEM REPRESSOR MNGR-RELATED"/>
    <property type="match status" value="1"/>
</dbReference>
<evidence type="ECO:0000256" key="2">
    <source>
        <dbReference type="ARBA" id="ARBA00023125"/>
    </source>
</evidence>
<keyword evidence="3" id="KW-0804">Transcription</keyword>
<proteinExistence type="predicted"/>
<dbReference type="InterPro" id="IPR036388">
    <property type="entry name" value="WH-like_DNA-bd_sf"/>
</dbReference>
<evidence type="ECO:0000259" key="4">
    <source>
        <dbReference type="PROSITE" id="PS50949"/>
    </source>
</evidence>
<protein>
    <submittedName>
        <fullName evidence="5">Fructoselysine utilization operon transcriptional repressor</fullName>
    </submittedName>
</protein>
<keyword evidence="1" id="KW-0805">Transcription regulation</keyword>
<dbReference type="InterPro" id="IPR011663">
    <property type="entry name" value="UTRA"/>
</dbReference>
<dbReference type="InterPro" id="IPR036390">
    <property type="entry name" value="WH_DNA-bd_sf"/>
</dbReference>
<dbReference type="InterPro" id="IPR000524">
    <property type="entry name" value="Tscrpt_reg_HTH_GntR"/>
</dbReference>
<evidence type="ECO:0000313" key="5">
    <source>
        <dbReference type="EMBL" id="CAG2147316.1"/>
    </source>
</evidence>
<sequence>MSTQVRPQTPAIGRNAGTSLHRQVFNVLRDEIGRGVYAGTGALPKEEAICERFGVSRITVRRALADLAAQGLVERRHGLGTFVTEQTAGRQAPSLSLVDSLRKAAQDTQVKVIEVSQAEAPPDIAAQLQLAPGERALHALRLRSMDRRPVMLTDAWIPAAMSTGVSAAALRKHALYELLMNQGVRFGSVVQEISAQLADPTLAGLLDLEVGAPLLKLLRLMHNQANEPVLHIAIYLSPERSRILMDFQGDNVNTLVTGQIVHDLGTR</sequence>
<dbReference type="CDD" id="cd07377">
    <property type="entry name" value="WHTH_GntR"/>
    <property type="match status" value="1"/>
</dbReference>
<organism evidence="5 6">
    <name type="scientific">Cupriavidus numazuensis</name>
    <dbReference type="NCBI Taxonomy" id="221992"/>
    <lineage>
        <taxon>Bacteria</taxon>
        <taxon>Pseudomonadati</taxon>
        <taxon>Pseudomonadota</taxon>
        <taxon>Betaproteobacteria</taxon>
        <taxon>Burkholderiales</taxon>
        <taxon>Burkholderiaceae</taxon>
        <taxon>Cupriavidus</taxon>
    </lineage>
</organism>
<dbReference type="Gene3D" id="1.10.10.10">
    <property type="entry name" value="Winged helix-like DNA-binding domain superfamily/Winged helix DNA-binding domain"/>
    <property type="match status" value="1"/>
</dbReference>
<evidence type="ECO:0000256" key="1">
    <source>
        <dbReference type="ARBA" id="ARBA00023015"/>
    </source>
</evidence>
<dbReference type="Pfam" id="PF07702">
    <property type="entry name" value="UTRA"/>
    <property type="match status" value="1"/>
</dbReference>
<dbReference type="PANTHER" id="PTHR44846:SF1">
    <property type="entry name" value="MANNOSYL-D-GLYCERATE TRANSPORT_METABOLISM SYSTEM REPRESSOR MNGR-RELATED"/>
    <property type="match status" value="1"/>
</dbReference>
<dbReference type="PROSITE" id="PS50949">
    <property type="entry name" value="HTH_GNTR"/>
    <property type="match status" value="1"/>
</dbReference>
<dbReference type="PRINTS" id="PR00035">
    <property type="entry name" value="HTHGNTR"/>
</dbReference>
<dbReference type="EMBL" id="CAJPVI010000017">
    <property type="protein sequence ID" value="CAG2147316.1"/>
    <property type="molecule type" value="Genomic_DNA"/>
</dbReference>
<dbReference type="InterPro" id="IPR028978">
    <property type="entry name" value="Chorismate_lyase_/UTRA_dom_sf"/>
</dbReference>
<name>A0ABN7Q1X6_9BURK</name>
<dbReference type="Gene3D" id="3.40.1410.10">
    <property type="entry name" value="Chorismate lyase-like"/>
    <property type="match status" value="1"/>
</dbReference>
<gene>
    <name evidence="5" type="primary">frlR_1</name>
    <name evidence="5" type="ORF">LMG26411_03122</name>
</gene>
<dbReference type="SMART" id="SM00866">
    <property type="entry name" value="UTRA"/>
    <property type="match status" value="1"/>
</dbReference>
<dbReference type="SUPFAM" id="SSF46785">
    <property type="entry name" value="Winged helix' DNA-binding domain"/>
    <property type="match status" value="1"/>
</dbReference>
<reference evidence="5 6" key="1">
    <citation type="submission" date="2021-03" db="EMBL/GenBank/DDBJ databases">
        <authorList>
            <person name="Peeters C."/>
        </authorList>
    </citation>
    <scope>NUCLEOTIDE SEQUENCE [LARGE SCALE GENOMIC DNA]</scope>
    <source>
        <strain evidence="5 6">LMG 26411</strain>
    </source>
</reference>
<evidence type="ECO:0000313" key="6">
    <source>
        <dbReference type="Proteomes" id="UP000672657"/>
    </source>
</evidence>